<proteinExistence type="predicted"/>
<protein>
    <submittedName>
        <fullName evidence="2">Uncharacterized protein</fullName>
    </submittedName>
</protein>
<gene>
    <name evidence="2" type="ORF">PCA31118_04621</name>
</gene>
<dbReference type="AlphaFoldDB" id="A0A5E5AJ93"/>
<evidence type="ECO:0000313" key="2">
    <source>
        <dbReference type="EMBL" id="VVE73841.1"/>
    </source>
</evidence>
<feature type="compositionally biased region" description="Polar residues" evidence="1">
    <location>
        <begin position="24"/>
        <end position="43"/>
    </location>
</feature>
<evidence type="ECO:0000313" key="3">
    <source>
        <dbReference type="Proteomes" id="UP000414136"/>
    </source>
</evidence>
<reference evidence="2 3" key="1">
    <citation type="submission" date="2019-08" db="EMBL/GenBank/DDBJ databases">
        <authorList>
            <person name="Peeters C."/>
        </authorList>
    </citation>
    <scope>NUCLEOTIDE SEQUENCE [LARGE SCALE GENOMIC DNA]</scope>
    <source>
        <strain evidence="2 3">LMG 31118</strain>
    </source>
</reference>
<sequence>MPIHSPSPSSVSSHHCPIPPAPSALTQESARTTRCDVSTTTRLRSMPATATPPSALREDVASIATRVDTIDARLDDLPREIFSSLALPDDMRPRNLLVGVSLDEGSADREADPPQRQYRVIGSVGQIVADILIGAGHSQWPNDNDRNSDRSNDRPWICLTPHQDPATFTSATPLIDAALAWARVGLPEDHGRETAASLAEAVLEQPDTLQTVATWNADVLASRIDKEIDTTLPAKRLIANLMRAVCEHPTTQNRVDHRGNKLFTYTVEIGVRLDGTQRIERLTVPGMVLVSTAVMGADDRNRKSAVLYCAGMQDSFKARAFGSMEKSLAEFETRARAASLLAFPASTSSLEEMLPFYLRLMVPDFSDATDQVAYANLVAHDGDIFQAMGRAAAKTIGRGAMASAPRDFASETVLRRLWREWLGGSHVERPVHGAQTPVVDTLGGHAGIVAQRV</sequence>
<dbReference type="Proteomes" id="UP000414136">
    <property type="component" value="Unassembled WGS sequence"/>
</dbReference>
<keyword evidence="3" id="KW-1185">Reference proteome</keyword>
<organism evidence="2 3">
    <name type="scientific">Pandoraea captiosa</name>
    <dbReference type="NCBI Taxonomy" id="2508302"/>
    <lineage>
        <taxon>Bacteria</taxon>
        <taxon>Pseudomonadati</taxon>
        <taxon>Pseudomonadota</taxon>
        <taxon>Betaproteobacteria</taxon>
        <taxon>Burkholderiales</taxon>
        <taxon>Burkholderiaceae</taxon>
        <taxon>Pandoraea</taxon>
    </lineage>
</organism>
<accession>A0A5E5AJ93</accession>
<feature type="compositionally biased region" description="Low complexity" evidence="1">
    <location>
        <begin position="1"/>
        <end position="16"/>
    </location>
</feature>
<name>A0A5E5AJ93_9BURK</name>
<evidence type="ECO:0000256" key="1">
    <source>
        <dbReference type="SAM" id="MobiDB-lite"/>
    </source>
</evidence>
<feature type="region of interest" description="Disordered" evidence="1">
    <location>
        <begin position="1"/>
        <end position="55"/>
    </location>
</feature>
<dbReference type="EMBL" id="CABPSQ010000013">
    <property type="protein sequence ID" value="VVE73841.1"/>
    <property type="molecule type" value="Genomic_DNA"/>
</dbReference>